<keyword evidence="5" id="KW-0805">Transcription regulation</keyword>
<dbReference type="PANTHER" id="PTHR12835:SF5">
    <property type="entry name" value="BIOTIN--PROTEIN LIGASE"/>
    <property type="match status" value="1"/>
</dbReference>
<keyword evidence="9" id="KW-1185">Reference proteome</keyword>
<dbReference type="InterPro" id="IPR008988">
    <property type="entry name" value="Transcriptional_repressor_C"/>
</dbReference>
<dbReference type="GO" id="GO:0016874">
    <property type="term" value="F:ligase activity"/>
    <property type="evidence" value="ECO:0007669"/>
    <property type="project" value="UniProtKB-KW"/>
</dbReference>
<dbReference type="NCBIfam" id="TIGR00121">
    <property type="entry name" value="birA_ligase"/>
    <property type="match status" value="1"/>
</dbReference>
<dbReference type="Gene3D" id="3.30.930.10">
    <property type="entry name" value="Bira Bifunctional Protein, Domain 2"/>
    <property type="match status" value="1"/>
</dbReference>
<comment type="similarity">
    <text evidence="5">Belongs to the biotin--protein ligase family.</text>
</comment>
<dbReference type="SUPFAM" id="SSF50037">
    <property type="entry name" value="C-terminal domain of transcriptional repressors"/>
    <property type="match status" value="1"/>
</dbReference>
<dbReference type="InterPro" id="IPR013196">
    <property type="entry name" value="HTH_11"/>
</dbReference>
<keyword evidence="4 5" id="KW-0092">Biotin</keyword>
<dbReference type="InterPro" id="IPR004143">
    <property type="entry name" value="BPL_LPL_catalytic"/>
</dbReference>
<reference evidence="9" key="1">
    <citation type="journal article" date="2023" name="Int. J. Syst. Evol. Microbiol.">
        <title>Claveliimonas bilis gen. nov., sp. nov., deoxycholic acid-producing bacteria isolated from human faeces, and reclassification of Sellimonas monacensis Zenner et al. 2021 as Claveliimonas monacensis comb. nov.</title>
        <authorList>
            <person name="Hisatomi A."/>
            <person name="Kastawa N.W.E.P.G."/>
            <person name="Song I."/>
            <person name="Ohkuma M."/>
            <person name="Fukiya S."/>
            <person name="Sakamoto M."/>
        </authorList>
    </citation>
    <scope>NUCLEOTIDE SEQUENCE [LARGE SCALE GENOMIC DNA]</scope>
    <source>
        <strain evidence="9">12BBH14</strain>
    </source>
</reference>
<evidence type="ECO:0000313" key="9">
    <source>
        <dbReference type="Proteomes" id="UP001305815"/>
    </source>
</evidence>
<dbReference type="SUPFAM" id="SSF46785">
    <property type="entry name" value="Winged helix' DNA-binding domain"/>
    <property type="match status" value="1"/>
</dbReference>
<feature type="DNA-binding region" description="H-T-H motif" evidence="5">
    <location>
        <begin position="18"/>
        <end position="37"/>
    </location>
</feature>
<gene>
    <name evidence="5 8" type="primary">birA</name>
    <name evidence="8" type="ORF">Lac1_02680</name>
</gene>
<keyword evidence="5" id="KW-0238">DNA-binding</keyword>
<evidence type="ECO:0000259" key="7">
    <source>
        <dbReference type="PROSITE" id="PS51733"/>
    </source>
</evidence>
<evidence type="ECO:0000256" key="1">
    <source>
        <dbReference type="ARBA" id="ARBA00022598"/>
    </source>
</evidence>
<dbReference type="Gene3D" id="1.10.10.10">
    <property type="entry name" value="Winged helix-like DNA-binding domain superfamily/Winged helix DNA-binding domain"/>
    <property type="match status" value="1"/>
</dbReference>
<proteinExistence type="inferred from homology"/>
<name>A0ABM8I2E1_9FIRM</name>
<feature type="region of interest" description="Disordered" evidence="6">
    <location>
        <begin position="100"/>
        <end position="126"/>
    </location>
</feature>
<dbReference type="InterPro" id="IPR004408">
    <property type="entry name" value="Biotin_CoA_COase_ligase"/>
</dbReference>
<dbReference type="InterPro" id="IPR003142">
    <property type="entry name" value="BPL_C"/>
</dbReference>
<dbReference type="Pfam" id="PF02237">
    <property type="entry name" value="BPL_C"/>
    <property type="match status" value="1"/>
</dbReference>
<evidence type="ECO:0000256" key="4">
    <source>
        <dbReference type="ARBA" id="ARBA00023267"/>
    </source>
</evidence>
<accession>A0ABM8I2E1</accession>
<dbReference type="InterPro" id="IPR045864">
    <property type="entry name" value="aa-tRNA-synth_II/BPL/LPL"/>
</dbReference>
<feature type="domain" description="BPL/LPL catalytic" evidence="7">
    <location>
        <begin position="76"/>
        <end position="255"/>
    </location>
</feature>
<evidence type="ECO:0000313" key="8">
    <source>
        <dbReference type="EMBL" id="BDZ76085.1"/>
    </source>
</evidence>
<comment type="function">
    <text evidence="5">Acts both as a biotin--[acetyl-CoA-carboxylase] ligase and a repressor.</text>
</comment>
<dbReference type="Pfam" id="PF08279">
    <property type="entry name" value="HTH_11"/>
    <property type="match status" value="1"/>
</dbReference>
<keyword evidence="3 5" id="KW-0067">ATP-binding</keyword>
<dbReference type="InterPro" id="IPR030855">
    <property type="entry name" value="Bifunct_BirA"/>
</dbReference>
<protein>
    <recommendedName>
        <fullName evidence="5">Bifunctional ligase/repressor BirA</fullName>
    </recommendedName>
    <alternativeName>
        <fullName evidence="5">Biotin--[acetyl-CoA-carboxylase] ligase</fullName>
        <ecNumber evidence="5">6.3.4.15</ecNumber>
    </alternativeName>
    <alternativeName>
        <fullName evidence="5">Biotin--protein ligase</fullName>
    </alternativeName>
    <alternativeName>
        <fullName evidence="5">Biotin-[acetyl-CoA carboxylase] synthetase</fullName>
    </alternativeName>
</protein>
<dbReference type="Pfam" id="PF03099">
    <property type="entry name" value="BPL_LplA_LipB"/>
    <property type="match status" value="1"/>
</dbReference>
<comment type="caution">
    <text evidence="5">Lacks conserved residue(s) required for the propagation of feature annotation.</text>
</comment>
<feature type="binding site" evidence="5">
    <location>
        <begin position="89"/>
        <end position="91"/>
    </location>
    <ligand>
        <name>biotin</name>
        <dbReference type="ChEBI" id="CHEBI:57586"/>
    </ligand>
</feature>
<sequence length="326" mass="36293">MKTEILSMLRAADGYVSGQQICDRFHVSRTAVWKVIEQLKEEGYEIEAVRRRGYHLTGSPDVMSKAEIESRIETKWAGRNVFYYEETDSTNTRAKALGEEGAPHGTLAAADAQSAGKGRRGRGWESAPGKDIYMSILLKPQISPVQAPMLTLVMALSAVEAVKEETGLDAGIKWPNDLVINKKKICGILTEMSLEEEQISYVVIGVGINVNHDEFPEELAGRATSLKLESGKEWTRAKLVAQVMEKFEKNYEIFLKDGSLAGLKERYNGLLLNKEREVRVLDPKGEYTAFALGINEKGELLVEREDGRREAVFSGEVSVRGIYGYV</sequence>
<evidence type="ECO:0000256" key="6">
    <source>
        <dbReference type="SAM" id="MobiDB-lite"/>
    </source>
</evidence>
<dbReference type="CDD" id="cd16442">
    <property type="entry name" value="BPL"/>
    <property type="match status" value="1"/>
</dbReference>
<dbReference type="EC" id="6.3.4.15" evidence="5"/>
<evidence type="ECO:0000256" key="2">
    <source>
        <dbReference type="ARBA" id="ARBA00022741"/>
    </source>
</evidence>
<dbReference type="EMBL" id="AP027742">
    <property type="protein sequence ID" value="BDZ76085.1"/>
    <property type="molecule type" value="Genomic_DNA"/>
</dbReference>
<dbReference type="Proteomes" id="UP001305815">
    <property type="component" value="Chromosome"/>
</dbReference>
<dbReference type="PROSITE" id="PS51733">
    <property type="entry name" value="BPL_LPL_CATALYTIC"/>
    <property type="match status" value="1"/>
</dbReference>
<comment type="catalytic activity">
    <reaction evidence="5">
        <text>biotin + L-lysyl-[protein] + ATP = N(6)-biotinyl-L-lysyl-[protein] + AMP + diphosphate + H(+)</text>
        <dbReference type="Rhea" id="RHEA:11756"/>
        <dbReference type="Rhea" id="RHEA-COMP:9752"/>
        <dbReference type="Rhea" id="RHEA-COMP:10505"/>
        <dbReference type="ChEBI" id="CHEBI:15378"/>
        <dbReference type="ChEBI" id="CHEBI:29969"/>
        <dbReference type="ChEBI" id="CHEBI:30616"/>
        <dbReference type="ChEBI" id="CHEBI:33019"/>
        <dbReference type="ChEBI" id="CHEBI:57586"/>
        <dbReference type="ChEBI" id="CHEBI:83144"/>
        <dbReference type="ChEBI" id="CHEBI:456215"/>
        <dbReference type="EC" id="6.3.4.15"/>
    </reaction>
</comment>
<dbReference type="InterPro" id="IPR036388">
    <property type="entry name" value="WH-like_DNA-bd_sf"/>
</dbReference>
<organism evidence="8 9">
    <name type="scientific">Claveliimonas bilis</name>
    <dbReference type="NCBI Taxonomy" id="3028070"/>
    <lineage>
        <taxon>Bacteria</taxon>
        <taxon>Bacillati</taxon>
        <taxon>Bacillota</taxon>
        <taxon>Clostridia</taxon>
        <taxon>Lachnospirales</taxon>
        <taxon>Lachnospiraceae</taxon>
        <taxon>Claveliimonas</taxon>
    </lineage>
</organism>
<keyword evidence="1 5" id="KW-0436">Ligase</keyword>
<keyword evidence="5" id="KW-0804">Transcription</keyword>
<dbReference type="Gene3D" id="2.30.30.100">
    <property type="match status" value="1"/>
</dbReference>
<keyword evidence="2 5" id="KW-0547">Nucleotide-binding</keyword>
<evidence type="ECO:0000256" key="5">
    <source>
        <dbReference type="HAMAP-Rule" id="MF_00978"/>
    </source>
</evidence>
<dbReference type="HAMAP" id="MF_00978">
    <property type="entry name" value="Bifunct_BirA"/>
    <property type="match status" value="1"/>
</dbReference>
<dbReference type="RefSeq" id="WP_316266043.1">
    <property type="nucleotide sequence ID" value="NZ_AP027742.1"/>
</dbReference>
<keyword evidence="5" id="KW-0678">Repressor</keyword>
<dbReference type="SUPFAM" id="SSF55681">
    <property type="entry name" value="Class II aaRS and biotin synthetases"/>
    <property type="match status" value="1"/>
</dbReference>
<dbReference type="PANTHER" id="PTHR12835">
    <property type="entry name" value="BIOTIN PROTEIN LIGASE"/>
    <property type="match status" value="1"/>
</dbReference>
<feature type="binding site" evidence="5">
    <location>
        <position position="184"/>
    </location>
    <ligand>
        <name>biotin</name>
        <dbReference type="ChEBI" id="CHEBI:57586"/>
    </ligand>
</feature>
<feature type="binding site" evidence="5">
    <location>
        <position position="113"/>
    </location>
    <ligand>
        <name>biotin</name>
        <dbReference type="ChEBI" id="CHEBI:57586"/>
    </ligand>
</feature>
<evidence type="ECO:0000256" key="3">
    <source>
        <dbReference type="ARBA" id="ARBA00022840"/>
    </source>
</evidence>
<dbReference type="InterPro" id="IPR036390">
    <property type="entry name" value="WH_DNA-bd_sf"/>
</dbReference>